<reference evidence="3" key="1">
    <citation type="submission" date="2021-06" db="EMBL/GenBank/DDBJ databases">
        <authorList>
            <person name="Hodson N. C."/>
            <person name="Mongue J. A."/>
            <person name="Jaron S. K."/>
        </authorList>
    </citation>
    <scope>NUCLEOTIDE SEQUENCE</scope>
</reference>
<feature type="chain" id="PRO_5035161997" description="C2 domain-containing protein" evidence="1">
    <location>
        <begin position="21"/>
        <end position="181"/>
    </location>
</feature>
<gene>
    <name evidence="3" type="ORF">AFUS01_LOCUS45521</name>
</gene>
<proteinExistence type="predicted"/>
<evidence type="ECO:0000259" key="2">
    <source>
        <dbReference type="PROSITE" id="PS50004"/>
    </source>
</evidence>
<accession>A0A8J2PM98</accession>
<dbReference type="Proteomes" id="UP000708208">
    <property type="component" value="Unassembled WGS sequence"/>
</dbReference>
<organism evidence="3 4">
    <name type="scientific">Allacma fusca</name>
    <dbReference type="NCBI Taxonomy" id="39272"/>
    <lineage>
        <taxon>Eukaryota</taxon>
        <taxon>Metazoa</taxon>
        <taxon>Ecdysozoa</taxon>
        <taxon>Arthropoda</taxon>
        <taxon>Hexapoda</taxon>
        <taxon>Collembola</taxon>
        <taxon>Symphypleona</taxon>
        <taxon>Sminthuridae</taxon>
        <taxon>Allacma</taxon>
    </lineage>
</organism>
<evidence type="ECO:0000313" key="3">
    <source>
        <dbReference type="EMBL" id="CAG7836263.1"/>
    </source>
</evidence>
<keyword evidence="1" id="KW-0732">Signal</keyword>
<feature type="domain" description="C2" evidence="2">
    <location>
        <begin position="1"/>
        <end position="134"/>
    </location>
</feature>
<sequence>MARFTLLVFAVILAAGCVSALTRVEIMLSARDLPDYDICCLPRAYPPDGYAVVYFASSNRDDYYKQGETTVLSDNNNPNWPEVFSFNVDERNSTARVKVDLWDSDVDDDDYMGHAEINIADIIAAFGHALSRTLVGAPKGNGRLIVEAKVNGTFFRFPVNSEIKTVRHLNYKSLHTRTHVE</sequence>
<dbReference type="SMART" id="SM00239">
    <property type="entry name" value="C2"/>
    <property type="match status" value="1"/>
</dbReference>
<dbReference type="Pfam" id="PF00168">
    <property type="entry name" value="C2"/>
    <property type="match status" value="1"/>
</dbReference>
<dbReference type="PROSITE" id="PS50004">
    <property type="entry name" value="C2"/>
    <property type="match status" value="1"/>
</dbReference>
<keyword evidence="4" id="KW-1185">Reference proteome</keyword>
<evidence type="ECO:0000256" key="1">
    <source>
        <dbReference type="SAM" id="SignalP"/>
    </source>
</evidence>
<name>A0A8J2PM98_9HEXA</name>
<dbReference type="AlphaFoldDB" id="A0A8J2PM98"/>
<dbReference type="EMBL" id="CAJVCH010570954">
    <property type="protein sequence ID" value="CAG7836263.1"/>
    <property type="molecule type" value="Genomic_DNA"/>
</dbReference>
<comment type="caution">
    <text evidence="3">The sequence shown here is derived from an EMBL/GenBank/DDBJ whole genome shotgun (WGS) entry which is preliminary data.</text>
</comment>
<dbReference type="InterPro" id="IPR000008">
    <property type="entry name" value="C2_dom"/>
</dbReference>
<protein>
    <recommendedName>
        <fullName evidence="2">C2 domain-containing protein</fullName>
    </recommendedName>
</protein>
<evidence type="ECO:0000313" key="4">
    <source>
        <dbReference type="Proteomes" id="UP000708208"/>
    </source>
</evidence>
<dbReference type="PROSITE" id="PS51257">
    <property type="entry name" value="PROKAR_LIPOPROTEIN"/>
    <property type="match status" value="1"/>
</dbReference>
<feature type="signal peptide" evidence="1">
    <location>
        <begin position="1"/>
        <end position="20"/>
    </location>
</feature>
<dbReference type="OrthoDB" id="1029639at2759"/>